<evidence type="ECO:0000256" key="1">
    <source>
        <dbReference type="SAM" id="MobiDB-lite"/>
    </source>
</evidence>
<dbReference type="Proteomes" id="UP001172457">
    <property type="component" value="Unassembled WGS sequence"/>
</dbReference>
<dbReference type="Pfam" id="PF01348">
    <property type="entry name" value="Intron_maturas2"/>
    <property type="match status" value="1"/>
</dbReference>
<sequence length="632" mass="71125">MKEAIRMVLESIYDPEFPDTSHFRSGRGCHSALRRIKEEWGTSRWFLEFDIRKCFHTIDRHRLIPIFKEEIGDPKFFYPIQKVFSAGRLVGAEKGPYSVPHSVLLSALPDNIYLHKLDQEIGRIQQKRLWRRSKLQPSPRQQSHHCGEVKSIQRKAAFHSLVSSWHTPPTSTPRLRGDQKRSFVFPPSSALAAFLNKPSSLLCAAFLIEAAGLTPKAEFYGRERCNNNWAMRYFKKYCKRKGLLIELGGEAILVIRSERGLARKLAPLKSHYLIRICYARYADDLLLGIVGAVELLIEIKKLIAHFLQSGLNLWVGSAGSTTIAARSTIEFLGTVIREVPPRTTPIQFLRELEKRLRVKHRIHITACHLRSAIHSKLRNLGNSLPIKELTKGMSGTGSLLDAVQLADTLGTAGVRSPQVSVLWGTVKHIRQGSRAISLLHSSGRSKVPSDVQQAVSRSGMSVRKLSLYTPAGRKAAGEGEGDWARSIRSEFPIQIEAPIKKILRRLRDRGLISRRRPWPIHVACLTNVSDGDIVNWSAGIAISPLSYYRCRDNLYQVRTIVDHQIRWSAIFTPAHKQKSSARNIIPKYSKDSNIVNKEGGKTLAEFPNSIELGKLGPGQDPNNKEHSTTSIV</sequence>
<dbReference type="GO" id="GO:0003964">
    <property type="term" value="F:RNA-directed DNA polymerase activity"/>
    <property type="evidence" value="ECO:0007669"/>
    <property type="project" value="TreeGrafter"/>
</dbReference>
<organism evidence="3 4">
    <name type="scientific">Centaurea solstitialis</name>
    <name type="common">yellow star-thistle</name>
    <dbReference type="NCBI Taxonomy" id="347529"/>
    <lineage>
        <taxon>Eukaryota</taxon>
        <taxon>Viridiplantae</taxon>
        <taxon>Streptophyta</taxon>
        <taxon>Embryophyta</taxon>
        <taxon>Tracheophyta</taxon>
        <taxon>Spermatophyta</taxon>
        <taxon>Magnoliopsida</taxon>
        <taxon>eudicotyledons</taxon>
        <taxon>Gunneridae</taxon>
        <taxon>Pentapetalae</taxon>
        <taxon>asterids</taxon>
        <taxon>campanulids</taxon>
        <taxon>Asterales</taxon>
        <taxon>Asteraceae</taxon>
        <taxon>Carduoideae</taxon>
        <taxon>Cardueae</taxon>
        <taxon>Centaureinae</taxon>
        <taxon>Centaurea</taxon>
    </lineage>
</organism>
<gene>
    <name evidence="3" type="ORF">OSB04_un001210</name>
</gene>
<feature type="region of interest" description="Disordered" evidence="1">
    <location>
        <begin position="612"/>
        <end position="632"/>
    </location>
</feature>
<comment type="caution">
    <text evidence="3">The sequence shown here is derived from an EMBL/GenBank/DDBJ whole genome shotgun (WGS) entry which is preliminary data.</text>
</comment>
<dbReference type="SUPFAM" id="SSF56672">
    <property type="entry name" value="DNA/RNA polymerases"/>
    <property type="match status" value="1"/>
</dbReference>
<protein>
    <recommendedName>
        <fullName evidence="2">Reverse transcriptase domain-containing protein</fullName>
    </recommendedName>
</protein>
<evidence type="ECO:0000259" key="2">
    <source>
        <dbReference type="PROSITE" id="PS50878"/>
    </source>
</evidence>
<feature type="compositionally biased region" description="Basic and acidic residues" evidence="1">
    <location>
        <begin position="622"/>
        <end position="632"/>
    </location>
</feature>
<dbReference type="PANTHER" id="PTHR33642">
    <property type="entry name" value="COX1/OXI3 INTRON 1 PROTEIN-RELATED"/>
    <property type="match status" value="1"/>
</dbReference>
<feature type="domain" description="Reverse transcriptase" evidence="2">
    <location>
        <begin position="1"/>
        <end position="336"/>
    </location>
</feature>
<dbReference type="EMBL" id="JARYMX010000170">
    <property type="protein sequence ID" value="KAJ9535641.1"/>
    <property type="molecule type" value="Genomic_DNA"/>
</dbReference>
<name>A0AA38W566_9ASTR</name>
<dbReference type="InterPro" id="IPR043502">
    <property type="entry name" value="DNA/RNA_pol_sf"/>
</dbReference>
<dbReference type="CDD" id="cd01651">
    <property type="entry name" value="RT_G2_intron"/>
    <property type="match status" value="1"/>
</dbReference>
<proteinExistence type="predicted"/>
<reference evidence="3" key="1">
    <citation type="submission" date="2023-03" db="EMBL/GenBank/DDBJ databases">
        <title>Chromosome-scale reference genome and RAD-based genetic map of yellow starthistle (Centaurea solstitialis) reveal putative structural variation and QTLs associated with invader traits.</title>
        <authorList>
            <person name="Reatini B."/>
            <person name="Cang F.A."/>
            <person name="Jiang Q."/>
            <person name="Mckibben M.T.W."/>
            <person name="Barker M.S."/>
            <person name="Rieseberg L.H."/>
            <person name="Dlugosch K.M."/>
        </authorList>
    </citation>
    <scope>NUCLEOTIDE SEQUENCE</scope>
    <source>
        <strain evidence="3">CAN-66</strain>
        <tissue evidence="3">Leaf</tissue>
    </source>
</reference>
<dbReference type="GO" id="GO:0006315">
    <property type="term" value="P:homing of group II introns"/>
    <property type="evidence" value="ECO:0007669"/>
    <property type="project" value="TreeGrafter"/>
</dbReference>
<dbReference type="InterPro" id="IPR000477">
    <property type="entry name" value="RT_dom"/>
</dbReference>
<keyword evidence="4" id="KW-1185">Reference proteome</keyword>
<evidence type="ECO:0000313" key="3">
    <source>
        <dbReference type="EMBL" id="KAJ9535641.1"/>
    </source>
</evidence>
<dbReference type="AlphaFoldDB" id="A0AA38W566"/>
<dbReference type="GO" id="GO:0005739">
    <property type="term" value="C:mitochondrion"/>
    <property type="evidence" value="ECO:0007669"/>
    <property type="project" value="TreeGrafter"/>
</dbReference>
<dbReference type="GO" id="GO:0090615">
    <property type="term" value="P:mitochondrial mRNA processing"/>
    <property type="evidence" value="ECO:0007669"/>
    <property type="project" value="TreeGrafter"/>
</dbReference>
<dbReference type="PANTHER" id="PTHR33642:SF5">
    <property type="entry name" value="MATURASE"/>
    <property type="match status" value="1"/>
</dbReference>
<dbReference type="InterPro" id="IPR024937">
    <property type="entry name" value="Domain_X"/>
</dbReference>
<evidence type="ECO:0000313" key="4">
    <source>
        <dbReference type="Proteomes" id="UP001172457"/>
    </source>
</evidence>
<dbReference type="PROSITE" id="PS50878">
    <property type="entry name" value="RT_POL"/>
    <property type="match status" value="1"/>
</dbReference>
<accession>A0AA38W566</accession>